<dbReference type="NCBIfam" id="TIGR00696">
    <property type="entry name" value="wecG_tagA_cpsF"/>
    <property type="match status" value="1"/>
</dbReference>
<comment type="caution">
    <text evidence="6">The sequence shown here is derived from an EMBL/GenBank/DDBJ whole genome shotgun (WGS) entry which is preliminary data.</text>
</comment>
<dbReference type="Pfam" id="PF03808">
    <property type="entry name" value="Glyco_tran_WecG"/>
    <property type="match status" value="1"/>
</dbReference>
<dbReference type="PANTHER" id="PTHR34136">
    <property type="match status" value="1"/>
</dbReference>
<reference evidence="6 7" key="1">
    <citation type="submission" date="2014-05" db="EMBL/GenBank/DDBJ databases">
        <title>Novel Listeriaceae from food processing environments.</title>
        <authorList>
            <person name="den Bakker H.C."/>
        </authorList>
    </citation>
    <scope>NUCLEOTIDE SEQUENCE [LARGE SCALE GENOMIC DNA]</scope>
    <source>
        <strain evidence="6 7">FSL A5-0281</strain>
    </source>
</reference>
<keyword evidence="2 5" id="KW-0808">Transferase</keyword>
<evidence type="ECO:0000256" key="4">
    <source>
        <dbReference type="ARBA" id="ARBA00023316"/>
    </source>
</evidence>
<comment type="function">
    <text evidence="5">Catalyzes the conversion of GlcNAc-PP-undecaprenol into ManNAc-GlcNAc-PP-undecaprenol, the first committed lipid intermediate in the de novo synthesis of teichoic acid.</text>
</comment>
<comment type="pathway">
    <text evidence="5">Cell wall biogenesis; teichoic acid biosynthesis.</text>
</comment>
<keyword evidence="1 5" id="KW-0328">Glycosyltransferase</keyword>
<evidence type="ECO:0000256" key="1">
    <source>
        <dbReference type="ARBA" id="ARBA00022676"/>
    </source>
</evidence>
<protein>
    <recommendedName>
        <fullName evidence="5">N-acetylglucosaminyldiphosphoundecaprenol N-acetyl-beta-D-mannosaminyltransferase</fullName>
        <ecNumber evidence="5">2.4.1.187</ecNumber>
    </recommendedName>
    <alternativeName>
        <fullName evidence="5">N-acetylmannosaminyltransferase</fullName>
    </alternativeName>
    <alternativeName>
        <fullName evidence="5">UDP-N-acetylmannosamine transferase</fullName>
    </alternativeName>
    <alternativeName>
        <fullName evidence="5">UDP-N-acetylmannosamine:N-acetylglucosaminyl pyrophosphorylundecaprenol N-acetylmannosaminyltransferase</fullName>
    </alternativeName>
</protein>
<evidence type="ECO:0000313" key="6">
    <source>
        <dbReference type="EMBL" id="KGL38902.1"/>
    </source>
</evidence>
<dbReference type="HAMAP" id="MF_02070">
    <property type="entry name" value="TagA_TarA"/>
    <property type="match status" value="1"/>
</dbReference>
<accession>A0A099W1M8</accession>
<keyword evidence="7" id="KW-1185">Reference proteome</keyword>
<dbReference type="EC" id="2.4.1.187" evidence="5"/>
<organism evidence="6 7">
    <name type="scientific">Listeria booriae</name>
    <dbReference type="NCBI Taxonomy" id="1552123"/>
    <lineage>
        <taxon>Bacteria</taxon>
        <taxon>Bacillati</taxon>
        <taxon>Bacillota</taxon>
        <taxon>Bacilli</taxon>
        <taxon>Bacillales</taxon>
        <taxon>Listeriaceae</taxon>
        <taxon>Listeria</taxon>
    </lineage>
</organism>
<dbReference type="RefSeq" id="WP_036087336.1">
    <property type="nucleotide sequence ID" value="NZ_CBCSHQ010000003.1"/>
</dbReference>
<dbReference type="InterPro" id="IPR034714">
    <property type="entry name" value="TagA_TarA"/>
</dbReference>
<proteinExistence type="inferred from homology"/>
<dbReference type="PANTHER" id="PTHR34136:SF1">
    <property type="entry name" value="UDP-N-ACETYL-D-MANNOSAMINURONIC ACID TRANSFERASE"/>
    <property type="match status" value="1"/>
</dbReference>
<evidence type="ECO:0000256" key="5">
    <source>
        <dbReference type="HAMAP-Rule" id="MF_02070"/>
    </source>
</evidence>
<name>A0A099W1M8_9LIST</name>
<dbReference type="EMBL" id="JNFA01000028">
    <property type="protein sequence ID" value="KGL38902.1"/>
    <property type="molecule type" value="Genomic_DNA"/>
</dbReference>
<dbReference type="GeneID" id="58718313"/>
<gene>
    <name evidence="6" type="ORF">EP57_13270</name>
</gene>
<keyword evidence="3 5" id="KW-0777">Teichoic acid biosynthesis</keyword>
<evidence type="ECO:0000256" key="2">
    <source>
        <dbReference type="ARBA" id="ARBA00022679"/>
    </source>
</evidence>
<dbReference type="InterPro" id="IPR004629">
    <property type="entry name" value="WecG_TagA_CpsF"/>
</dbReference>
<dbReference type="GO" id="GO:0019350">
    <property type="term" value="P:teichoic acid biosynthetic process"/>
    <property type="evidence" value="ECO:0007669"/>
    <property type="project" value="UniProtKB-UniRule"/>
</dbReference>
<dbReference type="STRING" id="1552123.EP57_13270"/>
<comment type="similarity">
    <text evidence="5">Belongs to the glycosyltransferase 26 family. TagA/TarA subfamily.</text>
</comment>
<dbReference type="AlphaFoldDB" id="A0A099W1M8"/>
<sequence length="243" mass="27127">MEQTVEILGIPFYNVSQNAFIEELMGAAANNERRFVVTANPEIVMHAQQDIAFNQAVLNADYIVADGIGVVKAASSIGKPLQGRVTGYDTMLGLLKRANEMKMRVYFLGAKPNVIEKVVEQVQINYQNIEVVGARDGYFSAEESALIAEEITASEADFVFLALGFPRQEKWIAANLENFKKGIFIGVGGSFDVFSGCTKRAPGIWVKLNLEWLYRILSQPSRWRRAMAIPRFMAAVQRQRKQG</sequence>
<dbReference type="UniPathway" id="UPA00632"/>
<dbReference type="eggNOG" id="COG1922">
    <property type="taxonomic scope" value="Bacteria"/>
</dbReference>
<keyword evidence="4 5" id="KW-0961">Cell wall biogenesis/degradation</keyword>
<evidence type="ECO:0000256" key="3">
    <source>
        <dbReference type="ARBA" id="ARBA00022944"/>
    </source>
</evidence>
<dbReference type="GO" id="GO:0071555">
    <property type="term" value="P:cell wall organization"/>
    <property type="evidence" value="ECO:0007669"/>
    <property type="project" value="UniProtKB-KW"/>
</dbReference>
<evidence type="ECO:0000313" key="7">
    <source>
        <dbReference type="Proteomes" id="UP000029844"/>
    </source>
</evidence>
<dbReference type="Proteomes" id="UP000029844">
    <property type="component" value="Unassembled WGS sequence"/>
</dbReference>
<dbReference type="CDD" id="cd06533">
    <property type="entry name" value="Glyco_transf_WecG_TagA"/>
    <property type="match status" value="1"/>
</dbReference>
<dbReference type="GO" id="GO:0047244">
    <property type="term" value="F:N-acetylglucosaminyldiphosphoundecaprenol N-acetyl-beta-D-mannosaminyltransferase activity"/>
    <property type="evidence" value="ECO:0007669"/>
    <property type="project" value="UniProtKB-UniRule"/>
</dbReference>
<dbReference type="OrthoDB" id="9771846at2"/>
<comment type="catalytic activity">
    <reaction evidence="5">
        <text>UDP-N-acetyl-alpha-D-mannosamine + N-acetyl-alpha-D-glucosaminyl-di-trans,octa-cis-undecaprenyl diphosphate = N-acetyl-beta-D-mannosaminyl-(1-&gt;4)-N-acetyl-alpha-D-glucosaminyl di-trans,octa-cis-undecaprenyl diphosphate + UDP + H(+)</text>
        <dbReference type="Rhea" id="RHEA:16053"/>
        <dbReference type="ChEBI" id="CHEBI:15378"/>
        <dbReference type="ChEBI" id="CHEBI:58223"/>
        <dbReference type="ChEBI" id="CHEBI:62959"/>
        <dbReference type="ChEBI" id="CHEBI:68623"/>
        <dbReference type="ChEBI" id="CHEBI:132210"/>
        <dbReference type="EC" id="2.4.1.187"/>
    </reaction>
</comment>